<feature type="domain" description="RapZ-like N-terminal" evidence="5">
    <location>
        <begin position="55"/>
        <end position="212"/>
    </location>
</feature>
<keyword evidence="7" id="KW-0418">Kinase</keyword>
<name>C7MND0_CRYCD</name>
<keyword evidence="1 4" id="KW-0547">Nucleotide-binding</keyword>
<dbReference type="Proteomes" id="UP000000954">
    <property type="component" value="Chromosome"/>
</dbReference>
<evidence type="ECO:0000256" key="2">
    <source>
        <dbReference type="ARBA" id="ARBA00022840"/>
    </source>
</evidence>
<dbReference type="AlphaFoldDB" id="C7MND0"/>
<dbReference type="RefSeq" id="WP_012803108.1">
    <property type="nucleotide sequence ID" value="NC_013170.1"/>
</dbReference>
<dbReference type="STRING" id="469378.Ccur_07100"/>
<sequence>MSDSEDALPSQSKMDHSMKASAAQTYAVFAGEGTRVEQSTSAANKADDPHATNCDLVIITGMSGAGRTEAMHTFEDMGFFCIDNLPPSLLRSLVKSDSIPGQEGLPRRLAVVCDARNRSFFHELTSELTLLRNDGVSYRIIFLDSSNDALIARYKASRRRHPLCTDARMTIAQGIREERSLLRELRTAADLVIDTTNLRPIALRQKITAAFGDATDHNKMSIVVYSFGFKHGSPLDADIVIDVRFLPNPYYDPALRPLTGLDEAVRDFIMQRSETEEFLKRWYALLDCVVPGYIKEGKQQLAIGVGCTGGQHRSVALACATGDFLTSRGYQVHVSHRDLARAEVAATGKERG</sequence>
<dbReference type="InterPro" id="IPR053931">
    <property type="entry name" value="RapZ_C"/>
</dbReference>
<dbReference type="HOGENOM" id="CLU_059558_0_0_11"/>
<dbReference type="InterPro" id="IPR005337">
    <property type="entry name" value="RapZ-like"/>
</dbReference>
<dbReference type="SUPFAM" id="SSF52540">
    <property type="entry name" value="P-loop containing nucleoside triphosphate hydrolases"/>
    <property type="match status" value="1"/>
</dbReference>
<keyword evidence="7" id="KW-0808">Transferase</keyword>
<dbReference type="PANTHER" id="PTHR30448">
    <property type="entry name" value="RNASE ADAPTER PROTEIN RAPZ"/>
    <property type="match status" value="1"/>
</dbReference>
<dbReference type="EMBL" id="CP001682">
    <property type="protein sequence ID" value="ACU94420.1"/>
    <property type="molecule type" value="Genomic_DNA"/>
</dbReference>
<proteinExistence type="inferred from homology"/>
<keyword evidence="3 4" id="KW-0342">GTP-binding</keyword>
<dbReference type="Pfam" id="PF22740">
    <property type="entry name" value="PapZ_C"/>
    <property type="match status" value="1"/>
</dbReference>
<dbReference type="NCBIfam" id="NF003828">
    <property type="entry name" value="PRK05416.1"/>
    <property type="match status" value="1"/>
</dbReference>
<reference evidence="7 8" key="1">
    <citation type="journal article" date="2009" name="Stand. Genomic Sci.">
        <title>Complete genome sequence of Cryptobacterium curtum type strain (12-3).</title>
        <authorList>
            <person name="Mavrommatis K."/>
            <person name="Pukall R."/>
            <person name="Rohde C."/>
            <person name="Chen F."/>
            <person name="Sims D."/>
            <person name="Brettin T."/>
            <person name="Kuske C."/>
            <person name="Detter J.C."/>
            <person name="Han C."/>
            <person name="Lapidus A."/>
            <person name="Copeland A."/>
            <person name="Glavina Del Rio T."/>
            <person name="Nolan M."/>
            <person name="Lucas S."/>
            <person name="Tice H."/>
            <person name="Cheng J.F."/>
            <person name="Bruce D."/>
            <person name="Goodwin L."/>
            <person name="Pitluck S."/>
            <person name="Ovchinnikova G."/>
            <person name="Pati A."/>
            <person name="Ivanova N."/>
            <person name="Chen A."/>
            <person name="Palaniappan K."/>
            <person name="Chain P."/>
            <person name="D'haeseleer P."/>
            <person name="Goker M."/>
            <person name="Bristow J."/>
            <person name="Eisen J.A."/>
            <person name="Markowitz V."/>
            <person name="Hugenholtz P."/>
            <person name="Rohde M."/>
            <person name="Klenk H.P."/>
            <person name="Kyrpides N.C."/>
        </authorList>
    </citation>
    <scope>NUCLEOTIDE SEQUENCE [LARGE SCALE GENOMIC DNA]</scope>
    <source>
        <strain evidence="8">ATCC 700683 / DSM 15641 / 12-3</strain>
    </source>
</reference>
<gene>
    <name evidence="7" type="ordered locus">Ccur_07100</name>
</gene>
<protein>
    <submittedName>
        <fullName evidence="7">Predicted P-loop-containing kinase</fullName>
    </submittedName>
</protein>
<feature type="binding site" evidence="4">
    <location>
        <begin position="61"/>
        <end position="68"/>
    </location>
    <ligand>
        <name>ATP</name>
        <dbReference type="ChEBI" id="CHEBI:30616"/>
    </ligand>
</feature>
<dbReference type="PANTHER" id="PTHR30448:SF0">
    <property type="entry name" value="RNASE ADAPTER PROTEIN RAPZ"/>
    <property type="match status" value="1"/>
</dbReference>
<accession>C7MND0</accession>
<organism evidence="7 8">
    <name type="scientific">Cryptobacterium curtum (strain ATCC 700683 / DSM 15641 / CCUG 43107 / 12-3)</name>
    <dbReference type="NCBI Taxonomy" id="469378"/>
    <lineage>
        <taxon>Bacteria</taxon>
        <taxon>Bacillati</taxon>
        <taxon>Actinomycetota</taxon>
        <taxon>Coriobacteriia</taxon>
        <taxon>Eggerthellales</taxon>
        <taxon>Eggerthellaceae</taxon>
        <taxon>Cryptobacterium</taxon>
    </lineage>
</organism>
<feature type="binding site" evidence="4">
    <location>
        <begin position="114"/>
        <end position="117"/>
    </location>
    <ligand>
        <name>GTP</name>
        <dbReference type="ChEBI" id="CHEBI:37565"/>
    </ligand>
</feature>
<keyword evidence="2 4" id="KW-0067">ATP-binding</keyword>
<dbReference type="Gene3D" id="3.40.50.300">
    <property type="entry name" value="P-loop containing nucleotide triphosphate hydrolases"/>
    <property type="match status" value="1"/>
</dbReference>
<feature type="domain" description="RapZ C-terminal" evidence="6">
    <location>
        <begin position="220"/>
        <end position="339"/>
    </location>
</feature>
<dbReference type="InterPro" id="IPR027417">
    <property type="entry name" value="P-loop_NTPase"/>
</dbReference>
<evidence type="ECO:0000256" key="3">
    <source>
        <dbReference type="ARBA" id="ARBA00023134"/>
    </source>
</evidence>
<evidence type="ECO:0000313" key="7">
    <source>
        <dbReference type="EMBL" id="ACU94420.1"/>
    </source>
</evidence>
<evidence type="ECO:0000313" key="8">
    <source>
        <dbReference type="Proteomes" id="UP000000954"/>
    </source>
</evidence>
<dbReference type="eggNOG" id="COG1660">
    <property type="taxonomic scope" value="Bacteria"/>
</dbReference>
<keyword evidence="8" id="KW-1185">Reference proteome</keyword>
<evidence type="ECO:0000259" key="6">
    <source>
        <dbReference type="Pfam" id="PF22740"/>
    </source>
</evidence>
<evidence type="ECO:0000256" key="1">
    <source>
        <dbReference type="ARBA" id="ARBA00022741"/>
    </source>
</evidence>
<dbReference type="HAMAP" id="MF_00636">
    <property type="entry name" value="RapZ_like"/>
    <property type="match status" value="1"/>
</dbReference>
<dbReference type="GO" id="GO:0005524">
    <property type="term" value="F:ATP binding"/>
    <property type="evidence" value="ECO:0007669"/>
    <property type="project" value="UniProtKB-UniRule"/>
</dbReference>
<dbReference type="GO" id="GO:0016301">
    <property type="term" value="F:kinase activity"/>
    <property type="evidence" value="ECO:0007669"/>
    <property type="project" value="UniProtKB-KW"/>
</dbReference>
<evidence type="ECO:0000259" key="5">
    <source>
        <dbReference type="Pfam" id="PF03668"/>
    </source>
</evidence>
<dbReference type="Pfam" id="PF03668">
    <property type="entry name" value="RapZ-like_N"/>
    <property type="match status" value="1"/>
</dbReference>
<dbReference type="KEGG" id="ccu:Ccur_07100"/>
<dbReference type="InterPro" id="IPR053930">
    <property type="entry name" value="RapZ-like_N"/>
</dbReference>
<dbReference type="GO" id="GO:0005525">
    <property type="term" value="F:GTP binding"/>
    <property type="evidence" value="ECO:0007669"/>
    <property type="project" value="UniProtKB-UniRule"/>
</dbReference>
<evidence type="ECO:0000256" key="4">
    <source>
        <dbReference type="HAMAP-Rule" id="MF_00636"/>
    </source>
</evidence>